<feature type="compositionally biased region" description="Pro residues" evidence="1">
    <location>
        <begin position="40"/>
        <end position="56"/>
    </location>
</feature>
<dbReference type="Proteomes" id="UP000663828">
    <property type="component" value="Unassembled WGS sequence"/>
</dbReference>
<evidence type="ECO:0000313" key="3">
    <source>
        <dbReference type="Proteomes" id="UP000663828"/>
    </source>
</evidence>
<feature type="region of interest" description="Disordered" evidence="1">
    <location>
        <begin position="38"/>
        <end position="113"/>
    </location>
</feature>
<reference evidence="2" key="1">
    <citation type="submission" date="2021-02" db="EMBL/GenBank/DDBJ databases">
        <authorList>
            <person name="Nowell W R."/>
        </authorList>
    </citation>
    <scope>NUCLEOTIDE SEQUENCE</scope>
</reference>
<organism evidence="2 3">
    <name type="scientific">Adineta ricciae</name>
    <name type="common">Rotifer</name>
    <dbReference type="NCBI Taxonomy" id="249248"/>
    <lineage>
        <taxon>Eukaryota</taxon>
        <taxon>Metazoa</taxon>
        <taxon>Spiralia</taxon>
        <taxon>Gnathifera</taxon>
        <taxon>Rotifera</taxon>
        <taxon>Eurotatoria</taxon>
        <taxon>Bdelloidea</taxon>
        <taxon>Adinetida</taxon>
        <taxon>Adinetidae</taxon>
        <taxon>Adineta</taxon>
    </lineage>
</organism>
<feature type="compositionally biased region" description="Low complexity" evidence="1">
    <location>
        <begin position="79"/>
        <end position="110"/>
    </location>
</feature>
<evidence type="ECO:0000256" key="1">
    <source>
        <dbReference type="SAM" id="MobiDB-lite"/>
    </source>
</evidence>
<keyword evidence="3" id="KW-1185">Reference proteome</keyword>
<proteinExistence type="predicted"/>
<feature type="non-terminal residue" evidence="2">
    <location>
        <position position="177"/>
    </location>
</feature>
<feature type="compositionally biased region" description="Low complexity" evidence="1">
    <location>
        <begin position="58"/>
        <end position="68"/>
    </location>
</feature>
<gene>
    <name evidence="2" type="ORF">XAT740_LOCUS58780</name>
</gene>
<protein>
    <submittedName>
        <fullName evidence="2">Uncharacterized protein</fullName>
    </submittedName>
</protein>
<comment type="caution">
    <text evidence="2">The sequence shown here is derived from an EMBL/GenBank/DDBJ whole genome shotgun (WGS) entry which is preliminary data.</text>
</comment>
<sequence length="177" mass="19656">MYDMGCFSANGFYPTTSSCSSNTSSPDSLKHQRLLVTATPSPPNLTHPFFQPPPPSRQQQQQQQQQQQYLFDHHRFRFNHNNNNNNNNNNNSNSNGNSEIHSSSSSTTSSHDQMPLWLATQPSGQQAQQQSPATVRMISENGPAFPLPLHLPPGHMVQQVLDENGVLTHVIMSQPGP</sequence>
<dbReference type="AlphaFoldDB" id="A0A816GA60"/>
<dbReference type="EMBL" id="CAJNOR010013119">
    <property type="protein sequence ID" value="CAF1671555.1"/>
    <property type="molecule type" value="Genomic_DNA"/>
</dbReference>
<name>A0A816GA60_ADIRI</name>
<accession>A0A816GA60</accession>
<evidence type="ECO:0000313" key="2">
    <source>
        <dbReference type="EMBL" id="CAF1671555.1"/>
    </source>
</evidence>